<keyword evidence="1" id="KW-0472">Membrane</keyword>
<name>A0AAJ5X6W9_9SPHN</name>
<proteinExistence type="predicted"/>
<feature type="transmembrane region" description="Helical" evidence="1">
    <location>
        <begin position="12"/>
        <end position="34"/>
    </location>
</feature>
<evidence type="ECO:0000313" key="4">
    <source>
        <dbReference type="Proteomes" id="UP001218362"/>
    </source>
</evidence>
<keyword evidence="1" id="KW-0812">Transmembrane</keyword>
<evidence type="ECO:0000259" key="2">
    <source>
        <dbReference type="Pfam" id="PF07811"/>
    </source>
</evidence>
<reference evidence="3" key="1">
    <citation type="submission" date="2023-03" db="EMBL/GenBank/DDBJ databases">
        <title>Andean soil-derived lignocellulolytic bacterial consortium as a source of novel taxa and putative plastic-active enzymes.</title>
        <authorList>
            <person name="Diaz-Garcia L."/>
            <person name="Chuvochina M."/>
            <person name="Feuerriegel G."/>
            <person name="Bunk B."/>
            <person name="Sproer C."/>
            <person name="Streit W.R."/>
            <person name="Rodriguez L.M."/>
            <person name="Overmann J."/>
            <person name="Jimenez D.J."/>
        </authorList>
    </citation>
    <scope>NUCLEOTIDE SEQUENCE</scope>
    <source>
        <strain evidence="3">MAG 26</strain>
    </source>
</reference>
<accession>A0AAJ5X6W9</accession>
<dbReference type="KEGG" id="acob:P0Y56_00330"/>
<dbReference type="EMBL" id="CP119316">
    <property type="protein sequence ID" value="WEK46771.1"/>
    <property type="molecule type" value="Genomic_DNA"/>
</dbReference>
<dbReference type="Proteomes" id="UP001218362">
    <property type="component" value="Chromosome"/>
</dbReference>
<keyword evidence="1" id="KW-1133">Transmembrane helix</keyword>
<protein>
    <submittedName>
        <fullName evidence="3">Pilus assembly protein</fullName>
    </submittedName>
</protein>
<dbReference type="AlphaFoldDB" id="A0AAJ5X6W9"/>
<feature type="domain" description="TadE-like" evidence="2">
    <location>
        <begin position="14"/>
        <end position="55"/>
    </location>
</feature>
<evidence type="ECO:0000313" key="3">
    <source>
        <dbReference type="EMBL" id="WEK46771.1"/>
    </source>
</evidence>
<dbReference type="Pfam" id="PF07811">
    <property type="entry name" value="TadE"/>
    <property type="match status" value="1"/>
</dbReference>
<dbReference type="InterPro" id="IPR012495">
    <property type="entry name" value="TadE-like_dom"/>
</dbReference>
<organism evidence="3 4">
    <name type="scientific">Candidatus Andeanibacterium colombiense</name>
    <dbReference type="NCBI Taxonomy" id="3121345"/>
    <lineage>
        <taxon>Bacteria</taxon>
        <taxon>Pseudomonadati</taxon>
        <taxon>Pseudomonadota</taxon>
        <taxon>Alphaproteobacteria</taxon>
        <taxon>Sphingomonadales</taxon>
        <taxon>Sphingomonadaceae</taxon>
        <taxon>Candidatus Andeanibacterium</taxon>
    </lineage>
</organism>
<sequence>MTFLRPLLRCKTAATAVEFAILAPIFFAMIFGIIEFSRYAWIHQTLNDVAYATARCMSVGTGCTSSTLQKTYAVNRAGGFGVTIAATNVTPVTNTTCKGYAASNSVTIRANFHSPVEGLIPAMPTQLVSIACFPVLA</sequence>
<gene>
    <name evidence="3" type="ORF">P0Y56_00330</name>
</gene>
<evidence type="ECO:0000256" key="1">
    <source>
        <dbReference type="SAM" id="Phobius"/>
    </source>
</evidence>